<dbReference type="EMBL" id="CP000934">
    <property type="protein sequence ID" value="ACE83671.1"/>
    <property type="molecule type" value="Genomic_DNA"/>
</dbReference>
<dbReference type="Pfam" id="PF01812">
    <property type="entry name" value="5-FTHF_cyc-lig"/>
    <property type="match status" value="1"/>
</dbReference>
<dbReference type="RefSeq" id="WP_012485971.1">
    <property type="nucleotide sequence ID" value="NC_010995.1"/>
</dbReference>
<dbReference type="Proteomes" id="UP000001036">
    <property type="component" value="Chromosome"/>
</dbReference>
<comment type="catalytic activity">
    <reaction evidence="5">
        <text>(6S)-5-formyl-5,6,7,8-tetrahydrofolate + ATP = (6R)-5,10-methenyltetrahydrofolate + ADP + phosphate</text>
        <dbReference type="Rhea" id="RHEA:10488"/>
        <dbReference type="ChEBI" id="CHEBI:30616"/>
        <dbReference type="ChEBI" id="CHEBI:43474"/>
        <dbReference type="ChEBI" id="CHEBI:57455"/>
        <dbReference type="ChEBI" id="CHEBI:57457"/>
        <dbReference type="ChEBI" id="CHEBI:456216"/>
        <dbReference type="EC" id="6.3.3.2"/>
    </reaction>
</comment>
<evidence type="ECO:0000256" key="4">
    <source>
        <dbReference type="PIRSR" id="PIRSR006806-1"/>
    </source>
</evidence>
<dbReference type="PIRSF" id="PIRSF006806">
    <property type="entry name" value="FTHF_cligase"/>
    <property type="match status" value="1"/>
</dbReference>
<proteinExistence type="inferred from homology"/>
<evidence type="ECO:0000256" key="2">
    <source>
        <dbReference type="ARBA" id="ARBA00022741"/>
    </source>
</evidence>
<dbReference type="OrthoDB" id="9801938at2"/>
<keyword evidence="7" id="KW-1185">Reference proteome</keyword>
<dbReference type="GO" id="GO:0030272">
    <property type="term" value="F:5-formyltetrahydrofolate cyclo-ligase activity"/>
    <property type="evidence" value="ECO:0007669"/>
    <property type="project" value="UniProtKB-EC"/>
</dbReference>
<dbReference type="STRING" id="498211.CJA_0289"/>
<evidence type="ECO:0000256" key="5">
    <source>
        <dbReference type="RuleBase" id="RU361279"/>
    </source>
</evidence>
<keyword evidence="3 4" id="KW-0067">ATP-binding</keyword>
<dbReference type="NCBIfam" id="TIGR02727">
    <property type="entry name" value="MTHFS_bact"/>
    <property type="match status" value="1"/>
</dbReference>
<feature type="binding site" evidence="4">
    <location>
        <begin position="138"/>
        <end position="146"/>
    </location>
    <ligand>
        <name>ATP</name>
        <dbReference type="ChEBI" id="CHEBI:30616"/>
    </ligand>
</feature>
<dbReference type="AlphaFoldDB" id="B3PH92"/>
<dbReference type="InterPro" id="IPR024185">
    <property type="entry name" value="FTHF_cligase-like_sf"/>
</dbReference>
<evidence type="ECO:0000256" key="3">
    <source>
        <dbReference type="ARBA" id="ARBA00022840"/>
    </source>
</evidence>
<reference evidence="6 7" key="1">
    <citation type="journal article" date="2008" name="J. Bacteriol.">
        <title>Insights into plant cell wall degradation from the genome sequence of the soil bacterium Cellvibrio japonicus.</title>
        <authorList>
            <person name="Deboy R.T."/>
            <person name="Mongodin E.F."/>
            <person name="Fouts D.E."/>
            <person name="Tailford L.E."/>
            <person name="Khouri H."/>
            <person name="Emerson J.B."/>
            <person name="Mohamoud Y."/>
            <person name="Watkins K."/>
            <person name="Henrissat B."/>
            <person name="Gilbert H.J."/>
            <person name="Nelson K.E."/>
        </authorList>
    </citation>
    <scope>NUCLEOTIDE SEQUENCE [LARGE SCALE GENOMIC DNA]</scope>
    <source>
        <strain evidence="6 7">Ueda107</strain>
    </source>
</reference>
<protein>
    <recommendedName>
        <fullName evidence="5">5-formyltetrahydrofolate cyclo-ligase</fullName>
        <ecNumber evidence="5">6.3.3.2</ecNumber>
    </recommendedName>
</protein>
<dbReference type="GO" id="GO:0046872">
    <property type="term" value="F:metal ion binding"/>
    <property type="evidence" value="ECO:0007669"/>
    <property type="project" value="UniProtKB-KW"/>
</dbReference>
<dbReference type="GO" id="GO:0005524">
    <property type="term" value="F:ATP binding"/>
    <property type="evidence" value="ECO:0007669"/>
    <property type="project" value="UniProtKB-KW"/>
</dbReference>
<dbReference type="KEGG" id="cja:CJA_0289"/>
<evidence type="ECO:0000313" key="7">
    <source>
        <dbReference type="Proteomes" id="UP000001036"/>
    </source>
</evidence>
<dbReference type="SUPFAM" id="SSF100950">
    <property type="entry name" value="NagB/RpiA/CoA transferase-like"/>
    <property type="match status" value="1"/>
</dbReference>
<dbReference type="GO" id="GO:0035999">
    <property type="term" value="P:tetrahydrofolate interconversion"/>
    <property type="evidence" value="ECO:0007669"/>
    <property type="project" value="TreeGrafter"/>
</dbReference>
<dbReference type="PANTHER" id="PTHR23407:SF1">
    <property type="entry name" value="5-FORMYLTETRAHYDROFOLATE CYCLO-LIGASE"/>
    <property type="match status" value="1"/>
</dbReference>
<keyword evidence="6" id="KW-0436">Ligase</keyword>
<name>B3PH92_CELJU</name>
<gene>
    <name evidence="6" type="ordered locus">CJA_0289</name>
</gene>
<dbReference type="InterPro" id="IPR037171">
    <property type="entry name" value="NagB/RpiA_transferase-like"/>
</dbReference>
<comment type="similarity">
    <text evidence="1 5">Belongs to the 5-formyltetrahydrofolate cyclo-ligase family.</text>
</comment>
<dbReference type="HOGENOM" id="CLU_066245_0_0_6"/>
<feature type="binding site" evidence="4">
    <location>
        <position position="58"/>
    </location>
    <ligand>
        <name>substrate</name>
    </ligand>
</feature>
<keyword evidence="2 4" id="KW-0547">Nucleotide-binding</keyword>
<comment type="cofactor">
    <cofactor evidence="5">
        <name>Mg(2+)</name>
        <dbReference type="ChEBI" id="CHEBI:18420"/>
    </cofactor>
</comment>
<dbReference type="EC" id="6.3.3.2" evidence="5"/>
<evidence type="ECO:0000313" key="6">
    <source>
        <dbReference type="EMBL" id="ACE83671.1"/>
    </source>
</evidence>
<dbReference type="eggNOG" id="COG0212">
    <property type="taxonomic scope" value="Bacteria"/>
</dbReference>
<keyword evidence="5" id="KW-0460">Magnesium</keyword>
<dbReference type="InterPro" id="IPR002698">
    <property type="entry name" value="FTHF_cligase"/>
</dbReference>
<dbReference type="GO" id="GO:0009396">
    <property type="term" value="P:folic acid-containing compound biosynthetic process"/>
    <property type="evidence" value="ECO:0007669"/>
    <property type="project" value="TreeGrafter"/>
</dbReference>
<accession>B3PH92</accession>
<keyword evidence="5" id="KW-0479">Metal-binding</keyword>
<sequence length="199" mass="22690">MTDGDLRQPLRARLRARRRSLSPQEQQQAALLLVRQLLKMPQLLRAQHIALYSANDGEIDPEPLARQLWKMGKHTYLPVLRPDKPRELWFVAYGPDTPLTPNRFGIAEPDFRQAHRLPPHLLDMALMPLVGFDRQGTRLGMGGGFYDRTFAFKQQKPKGKPYLVGLAHSCQEEESLATASWDIPLFALATEQELILCAR</sequence>
<organism evidence="6 7">
    <name type="scientific">Cellvibrio japonicus (strain Ueda107)</name>
    <name type="common">Pseudomonas fluorescens subsp. cellulosa</name>
    <dbReference type="NCBI Taxonomy" id="498211"/>
    <lineage>
        <taxon>Bacteria</taxon>
        <taxon>Pseudomonadati</taxon>
        <taxon>Pseudomonadota</taxon>
        <taxon>Gammaproteobacteria</taxon>
        <taxon>Cellvibrionales</taxon>
        <taxon>Cellvibrionaceae</taxon>
        <taxon>Cellvibrio</taxon>
    </lineage>
</organism>
<evidence type="ECO:0000256" key="1">
    <source>
        <dbReference type="ARBA" id="ARBA00010638"/>
    </source>
</evidence>
<dbReference type="Gene3D" id="3.40.50.10420">
    <property type="entry name" value="NagB/RpiA/CoA transferase-like"/>
    <property type="match status" value="1"/>
</dbReference>
<dbReference type="PANTHER" id="PTHR23407">
    <property type="entry name" value="ATPASE INHIBITOR/5-FORMYLTETRAHYDROFOLATE CYCLO-LIGASE"/>
    <property type="match status" value="1"/>
</dbReference>